<evidence type="ECO:0000259" key="8">
    <source>
        <dbReference type="Pfam" id="PF00171"/>
    </source>
</evidence>
<evidence type="ECO:0000256" key="4">
    <source>
        <dbReference type="ARBA" id="ARBA00022857"/>
    </source>
</evidence>
<comment type="pathway">
    <text evidence="1 7">Amino-acid biosynthesis; L-proline biosynthesis; L-glutamate 5-semialdehyde from L-glutamate: step 2/2.</text>
</comment>
<keyword evidence="3 7" id="KW-0641">Proline biosynthesis</keyword>
<comment type="catalytic activity">
    <reaction evidence="6 7">
        <text>L-glutamate 5-semialdehyde + phosphate + NADP(+) = L-glutamyl 5-phosphate + NADPH + H(+)</text>
        <dbReference type="Rhea" id="RHEA:19541"/>
        <dbReference type="ChEBI" id="CHEBI:15378"/>
        <dbReference type="ChEBI" id="CHEBI:43474"/>
        <dbReference type="ChEBI" id="CHEBI:57783"/>
        <dbReference type="ChEBI" id="CHEBI:58066"/>
        <dbReference type="ChEBI" id="CHEBI:58274"/>
        <dbReference type="ChEBI" id="CHEBI:58349"/>
        <dbReference type="EC" id="1.2.1.41"/>
    </reaction>
</comment>
<dbReference type="InterPro" id="IPR020593">
    <property type="entry name" value="G-glutamylP_reductase_CS"/>
</dbReference>
<gene>
    <name evidence="7" type="primary">proA</name>
    <name evidence="9" type="ORF">GGR21_001560</name>
</gene>
<dbReference type="EC" id="1.2.1.41" evidence="7"/>
<dbReference type="NCBIfam" id="TIGR00407">
    <property type="entry name" value="proA"/>
    <property type="match status" value="1"/>
</dbReference>
<dbReference type="NCBIfam" id="NF001221">
    <property type="entry name" value="PRK00197.1"/>
    <property type="match status" value="1"/>
</dbReference>
<evidence type="ECO:0000256" key="6">
    <source>
        <dbReference type="ARBA" id="ARBA00049024"/>
    </source>
</evidence>
<dbReference type="PANTHER" id="PTHR11063:SF8">
    <property type="entry name" value="DELTA-1-PYRROLINE-5-CARBOXYLATE SYNTHASE"/>
    <property type="match status" value="1"/>
</dbReference>
<dbReference type="GO" id="GO:0050661">
    <property type="term" value="F:NADP binding"/>
    <property type="evidence" value="ECO:0007669"/>
    <property type="project" value="InterPro"/>
</dbReference>
<evidence type="ECO:0000256" key="2">
    <source>
        <dbReference type="ARBA" id="ARBA00022605"/>
    </source>
</evidence>
<keyword evidence="5 7" id="KW-0560">Oxidoreductase</keyword>
<keyword evidence="10" id="KW-1185">Reference proteome</keyword>
<comment type="similarity">
    <text evidence="7">Belongs to the gamma-glutamyl phosphate reductase family.</text>
</comment>
<dbReference type="UniPathway" id="UPA00098">
    <property type="reaction ID" value="UER00360"/>
</dbReference>
<dbReference type="HAMAP" id="MF_00412">
    <property type="entry name" value="ProA"/>
    <property type="match status" value="1"/>
</dbReference>
<dbReference type="GO" id="GO:0055129">
    <property type="term" value="P:L-proline biosynthetic process"/>
    <property type="evidence" value="ECO:0007669"/>
    <property type="project" value="UniProtKB-UniRule"/>
</dbReference>
<proteinExistence type="inferred from homology"/>
<protein>
    <recommendedName>
        <fullName evidence="7">Gamma-glutamyl phosphate reductase</fullName>
        <shortName evidence="7">GPR</shortName>
        <ecNumber evidence="7">1.2.1.41</ecNumber>
    </recommendedName>
    <alternativeName>
        <fullName evidence="7">Glutamate-5-semialdehyde dehydrogenase</fullName>
    </alternativeName>
    <alternativeName>
        <fullName evidence="7">Glutamyl-gamma-semialdehyde dehydrogenase</fullName>
        <shortName evidence="7">GSA dehydrogenase</shortName>
    </alternativeName>
</protein>
<evidence type="ECO:0000313" key="10">
    <source>
        <dbReference type="Proteomes" id="UP000555103"/>
    </source>
</evidence>
<dbReference type="RefSeq" id="WP_183306599.1">
    <property type="nucleotide sequence ID" value="NZ_JACIEP010000005.1"/>
</dbReference>
<organism evidence="9 10">
    <name type="scientific">Dysgonomonas hofstadii</name>
    <dbReference type="NCBI Taxonomy" id="637886"/>
    <lineage>
        <taxon>Bacteria</taxon>
        <taxon>Pseudomonadati</taxon>
        <taxon>Bacteroidota</taxon>
        <taxon>Bacteroidia</taxon>
        <taxon>Bacteroidales</taxon>
        <taxon>Dysgonomonadaceae</taxon>
        <taxon>Dysgonomonas</taxon>
    </lineage>
</organism>
<evidence type="ECO:0000256" key="5">
    <source>
        <dbReference type="ARBA" id="ARBA00023002"/>
    </source>
</evidence>
<dbReference type="GO" id="GO:0004350">
    <property type="term" value="F:glutamate-5-semialdehyde dehydrogenase activity"/>
    <property type="evidence" value="ECO:0007669"/>
    <property type="project" value="UniProtKB-UniRule"/>
</dbReference>
<dbReference type="EMBL" id="JACIEP010000005">
    <property type="protein sequence ID" value="MBB4035665.1"/>
    <property type="molecule type" value="Genomic_DNA"/>
</dbReference>
<keyword evidence="4 7" id="KW-0521">NADP</keyword>
<dbReference type="CDD" id="cd07079">
    <property type="entry name" value="ALDH_F18-19_ProA-GPR"/>
    <property type="match status" value="1"/>
</dbReference>
<comment type="subcellular location">
    <subcellularLocation>
        <location evidence="7">Cytoplasm</location>
    </subcellularLocation>
</comment>
<sequence>MDDYHQSTFQLVSEVSKSLNLLDENQINAILECIAKETESKMYYILAENQKDLQRMDTGNPKYDRLLLTEQRIKDIVKDIRNVATLPSPTGRILMQKTLPNGLNLTKKTVPFGVIGIIYEARPNVSFDVFSLCFKSGNACILKGGSDAWYSNEAIVNIIQNVLDENGVNPNVCTLLPNERSATEELLNAREYVDLIIPRGGKELINYVRENSKIPVIETGAGVCHTYFHKDGDLAKGKEIITNAKTRKVSVCNSLDCLIIDRDRLEDLPFLCEDLQKKDVTIYADKQAYEALFPSYSYDLLKKADEDSFGTEFLDYKMAIKTVWGLDEAISHISKYSSKHSEAIVSENREAINIFEKLVDAACVYANASTAFTDGAQFGLGAEIGISTQKMHARGPMALEELCSYKWIIEGDGQTRS</sequence>
<evidence type="ECO:0000256" key="7">
    <source>
        <dbReference type="HAMAP-Rule" id="MF_00412"/>
    </source>
</evidence>
<dbReference type="Pfam" id="PF00171">
    <property type="entry name" value="Aldedh"/>
    <property type="match status" value="1"/>
</dbReference>
<dbReference type="InterPro" id="IPR012134">
    <property type="entry name" value="Glu-5-SA_DH"/>
</dbReference>
<dbReference type="GO" id="GO:0005737">
    <property type="term" value="C:cytoplasm"/>
    <property type="evidence" value="ECO:0007669"/>
    <property type="project" value="UniProtKB-SubCell"/>
</dbReference>
<evidence type="ECO:0000256" key="3">
    <source>
        <dbReference type="ARBA" id="ARBA00022650"/>
    </source>
</evidence>
<evidence type="ECO:0000256" key="1">
    <source>
        <dbReference type="ARBA" id="ARBA00004985"/>
    </source>
</evidence>
<dbReference type="InterPro" id="IPR016162">
    <property type="entry name" value="Ald_DH_N"/>
</dbReference>
<keyword evidence="7" id="KW-0963">Cytoplasm</keyword>
<dbReference type="PIRSF" id="PIRSF000151">
    <property type="entry name" value="GPR"/>
    <property type="match status" value="1"/>
</dbReference>
<dbReference type="PANTHER" id="PTHR11063">
    <property type="entry name" value="GLUTAMATE SEMIALDEHYDE DEHYDROGENASE"/>
    <property type="match status" value="1"/>
</dbReference>
<dbReference type="InterPro" id="IPR015590">
    <property type="entry name" value="Aldehyde_DH_dom"/>
</dbReference>
<dbReference type="AlphaFoldDB" id="A0A840CRW3"/>
<dbReference type="SUPFAM" id="SSF53720">
    <property type="entry name" value="ALDH-like"/>
    <property type="match status" value="1"/>
</dbReference>
<evidence type="ECO:0000313" key="9">
    <source>
        <dbReference type="EMBL" id="MBB4035665.1"/>
    </source>
</evidence>
<keyword evidence="2 7" id="KW-0028">Amino-acid biosynthesis</keyword>
<dbReference type="InterPro" id="IPR000965">
    <property type="entry name" value="GPR_dom"/>
</dbReference>
<dbReference type="Gene3D" id="3.40.309.10">
    <property type="entry name" value="Aldehyde Dehydrogenase, Chain A, domain 2"/>
    <property type="match status" value="1"/>
</dbReference>
<reference evidence="9 10" key="1">
    <citation type="submission" date="2020-08" db="EMBL/GenBank/DDBJ databases">
        <title>Genomic Encyclopedia of Type Strains, Phase IV (KMG-IV): sequencing the most valuable type-strain genomes for metagenomic binning, comparative biology and taxonomic classification.</title>
        <authorList>
            <person name="Goeker M."/>
        </authorList>
    </citation>
    <scope>NUCLEOTIDE SEQUENCE [LARGE SCALE GENOMIC DNA]</scope>
    <source>
        <strain evidence="9 10">DSM 104969</strain>
    </source>
</reference>
<dbReference type="Gene3D" id="3.40.605.10">
    <property type="entry name" value="Aldehyde Dehydrogenase, Chain A, domain 1"/>
    <property type="match status" value="1"/>
</dbReference>
<dbReference type="InterPro" id="IPR016161">
    <property type="entry name" value="Ald_DH/histidinol_DH"/>
</dbReference>
<dbReference type="Proteomes" id="UP000555103">
    <property type="component" value="Unassembled WGS sequence"/>
</dbReference>
<feature type="domain" description="Aldehyde dehydrogenase" evidence="8">
    <location>
        <begin position="45"/>
        <end position="267"/>
    </location>
</feature>
<name>A0A840CRW3_9BACT</name>
<accession>A0A840CRW3</accession>
<comment type="function">
    <text evidence="7">Catalyzes the NADPH-dependent reduction of L-glutamate 5-phosphate into L-glutamate 5-semialdehyde and phosphate. The product spontaneously undergoes cyclization to form 1-pyrroline-5-carboxylate.</text>
</comment>
<dbReference type="InterPro" id="IPR016163">
    <property type="entry name" value="Ald_DH_C"/>
</dbReference>
<dbReference type="PROSITE" id="PS01223">
    <property type="entry name" value="PROA"/>
    <property type="match status" value="1"/>
</dbReference>
<comment type="caution">
    <text evidence="9">The sequence shown here is derived from an EMBL/GenBank/DDBJ whole genome shotgun (WGS) entry which is preliminary data.</text>
</comment>